<feature type="active site" description="Proton acceptor" evidence="2">
    <location>
        <position position="17"/>
    </location>
</feature>
<dbReference type="SUPFAM" id="SSF53756">
    <property type="entry name" value="UDP-Glycosyltransferase/glycogen phosphorylase"/>
    <property type="match status" value="1"/>
</dbReference>
<protein>
    <submittedName>
        <fullName evidence="4">UDP-2,4-diacetamido-2,4, 6-trideoxy-beta-L-altropyranose hydrolase</fullName>
        <ecNumber evidence="4">3.6.1.57</ecNumber>
    </submittedName>
</protein>
<dbReference type="Proteomes" id="UP001145072">
    <property type="component" value="Unassembled WGS sequence"/>
</dbReference>
<evidence type="ECO:0000256" key="1">
    <source>
        <dbReference type="ARBA" id="ARBA00023136"/>
    </source>
</evidence>
<reference evidence="4" key="1">
    <citation type="submission" date="2022-06" db="EMBL/GenBank/DDBJ databases">
        <title>Aquibacillus sp. a new bacterium isolated from soil saline samples.</title>
        <authorList>
            <person name="Galisteo C."/>
            <person name="De La Haba R."/>
            <person name="Sanchez-Porro C."/>
            <person name="Ventosa A."/>
        </authorList>
    </citation>
    <scope>NUCLEOTIDE SEQUENCE</scope>
    <source>
        <strain evidence="4">JCM 12387</strain>
    </source>
</reference>
<feature type="binding site" evidence="3">
    <location>
        <position position="176"/>
    </location>
    <ligand>
        <name>substrate</name>
    </ligand>
</feature>
<dbReference type="GO" id="GO:0016757">
    <property type="term" value="F:glycosyltransferase activity"/>
    <property type="evidence" value="ECO:0007669"/>
    <property type="project" value="TreeGrafter"/>
</dbReference>
<dbReference type="PANTHER" id="PTHR21015">
    <property type="entry name" value="UDP-N-ACETYLGLUCOSAMINE--N-ACETYLMURAMYL-(PENTAPEPTIDE) PYROPHOSPHORYL-UNDECAPRENOL N-ACETYLGLUCOSAMINE TRANSFERASE 1"/>
    <property type="match status" value="1"/>
</dbReference>
<evidence type="ECO:0000256" key="3">
    <source>
        <dbReference type="PIRSR" id="PIRSR620023-2"/>
    </source>
</evidence>
<evidence type="ECO:0000256" key="2">
    <source>
        <dbReference type="PIRSR" id="PIRSR620023-1"/>
    </source>
</evidence>
<keyword evidence="5" id="KW-1185">Reference proteome</keyword>
<proteinExistence type="predicted"/>
<dbReference type="EC" id="3.6.1.57" evidence="4"/>
<name>A0A9X4AKE6_9BACI</name>
<sequence>MNIFIRTDGSNQIGTGHVMRCLVLASELCNVNVNVNVSFICRSLTGNLVDYIEDNGFKVYKLPDPWHKNKKDKDCSHLEWLRQNWTTDAKQTMEVLTKEPKVDWLILDHYSFDQNWESAVQTCVDKLMVIDDLANRLHDCHLLLDQNLYRNRRGRYGHKISDSVITLLGPKYLLLRSEFKNKELNRKRTGSVERILVSFGGADPTNETLKVLRAINQINRTEISIDVVLGHSSQHYQMVRDYCQTMKQVTLHFQIDYIAKLMSKADLAIGAGGSTTWERCYLCLPTITIETADNQSEILTYLDELGAIRHLGVNQMVSEEKIVDTLNNIISCPIVIQKMSENCKIIMKEYEHYSVVNQLMKGV</sequence>
<feature type="binding site" evidence="3">
    <location>
        <position position="278"/>
    </location>
    <ligand>
        <name>substrate</name>
    </ligand>
</feature>
<dbReference type="AlphaFoldDB" id="A0A9X4AKE6"/>
<keyword evidence="4" id="KW-0378">Hydrolase</keyword>
<dbReference type="GO" id="GO:0016787">
    <property type="term" value="F:hydrolase activity"/>
    <property type="evidence" value="ECO:0007669"/>
    <property type="project" value="UniProtKB-KW"/>
</dbReference>
<accession>A0A9X4AKE6</accession>
<evidence type="ECO:0000313" key="4">
    <source>
        <dbReference type="EMBL" id="MDC3421360.1"/>
    </source>
</evidence>
<dbReference type="PANTHER" id="PTHR21015:SF22">
    <property type="entry name" value="GLYCOSYLTRANSFERASE"/>
    <property type="match status" value="1"/>
</dbReference>
<organism evidence="4 5">
    <name type="scientific">Aquibacillus koreensis</name>
    <dbReference type="NCBI Taxonomy" id="279446"/>
    <lineage>
        <taxon>Bacteria</taxon>
        <taxon>Bacillati</taxon>
        <taxon>Bacillota</taxon>
        <taxon>Bacilli</taxon>
        <taxon>Bacillales</taxon>
        <taxon>Bacillaceae</taxon>
        <taxon>Aquibacillus</taxon>
    </lineage>
</organism>
<keyword evidence="1" id="KW-0472">Membrane</keyword>
<dbReference type="Gene3D" id="3.40.50.2000">
    <property type="entry name" value="Glycogen Phosphorylase B"/>
    <property type="match status" value="1"/>
</dbReference>
<dbReference type="EMBL" id="JAMQJZ010000010">
    <property type="protein sequence ID" value="MDC3421360.1"/>
    <property type="molecule type" value="Genomic_DNA"/>
</dbReference>
<dbReference type="InterPro" id="IPR020023">
    <property type="entry name" value="PseG"/>
</dbReference>
<dbReference type="Gene3D" id="3.40.50.11190">
    <property type="match status" value="1"/>
</dbReference>
<comment type="caution">
    <text evidence="4">The sequence shown here is derived from an EMBL/GenBank/DDBJ whole genome shotgun (WGS) entry which is preliminary data.</text>
</comment>
<dbReference type="RefSeq" id="WP_259869444.1">
    <property type="nucleotide sequence ID" value="NZ_JAMQJZ010000010.1"/>
</dbReference>
<dbReference type="NCBIfam" id="TIGR03590">
    <property type="entry name" value="PseG"/>
    <property type="match status" value="1"/>
</dbReference>
<gene>
    <name evidence="4" type="primary">pseG</name>
    <name evidence="4" type="ORF">NC661_13370</name>
</gene>
<evidence type="ECO:0000313" key="5">
    <source>
        <dbReference type="Proteomes" id="UP001145072"/>
    </source>
</evidence>